<feature type="compositionally biased region" description="Gly residues" evidence="2">
    <location>
        <begin position="41"/>
        <end position="52"/>
    </location>
</feature>
<keyword evidence="5" id="KW-1185">Reference proteome</keyword>
<dbReference type="InterPro" id="IPR023365">
    <property type="entry name" value="Sortase_dom-sf"/>
</dbReference>
<sequence length="319" mass="33380">MTEQTRGGWDFSARGSAAPGGLAAVQSPPPPPVQLPTGSAGSPGGRPPGGGDTLRTVLRGIGQTMVSVGLVLLLFVVYEIWVSNLFAAHKQDQVSSKLATAWKKGLDPLRGEDKLNLPSGRQVVLPAGEGFANLYIPDFGKDFARTIVQGTKDSDLELGPGHYSKSQLPGQVGNFALAGHRVGKGEPFLNLDQLHPGDSIVVQTATNWYVYKVLGDQKAYAAATKLPAGDGRNNAIDAALNVVDSQGVPGREIVSPSAIQVIDPVPNHPGTTPTRALLTLTTCHPKYAADQRMIVHAVLSRAVPDKGSALPKELAGGTL</sequence>
<dbReference type="CDD" id="cd05830">
    <property type="entry name" value="Sortase_E"/>
    <property type="match status" value="1"/>
</dbReference>
<dbReference type="NCBIfam" id="NF033747">
    <property type="entry name" value="class_E_sortase"/>
    <property type="match status" value="1"/>
</dbReference>
<organism evidence="4 5">
    <name type="scientific">Jatrophihabitans lederbergiae</name>
    <dbReference type="NCBI Taxonomy" id="3075547"/>
    <lineage>
        <taxon>Bacteria</taxon>
        <taxon>Bacillati</taxon>
        <taxon>Actinomycetota</taxon>
        <taxon>Actinomycetes</taxon>
        <taxon>Jatrophihabitantales</taxon>
        <taxon>Jatrophihabitantaceae</taxon>
        <taxon>Jatrophihabitans</taxon>
    </lineage>
</organism>
<dbReference type="InterPro" id="IPR053465">
    <property type="entry name" value="Sortase_Class_E"/>
</dbReference>
<proteinExistence type="predicted"/>
<feature type="region of interest" description="Disordered" evidence="2">
    <location>
        <begin position="1"/>
        <end position="52"/>
    </location>
</feature>
<dbReference type="InterPro" id="IPR042003">
    <property type="entry name" value="Sortase_E"/>
</dbReference>
<reference evidence="5" key="1">
    <citation type="submission" date="2023-07" db="EMBL/GenBank/DDBJ databases">
        <title>30 novel species of actinomycetes from the DSMZ collection.</title>
        <authorList>
            <person name="Nouioui I."/>
        </authorList>
    </citation>
    <scope>NUCLEOTIDE SEQUENCE [LARGE SCALE GENOMIC DNA]</scope>
    <source>
        <strain evidence="5">DSM 44399</strain>
    </source>
</reference>
<keyword evidence="3" id="KW-1133">Transmembrane helix</keyword>
<dbReference type="Gene3D" id="2.40.260.10">
    <property type="entry name" value="Sortase"/>
    <property type="match status" value="1"/>
</dbReference>
<protein>
    <submittedName>
        <fullName evidence="4">Class E sortase</fullName>
    </submittedName>
</protein>
<dbReference type="RefSeq" id="WP_311423374.1">
    <property type="nucleotide sequence ID" value="NZ_JAVREH010000015.1"/>
</dbReference>
<feature type="transmembrane region" description="Helical" evidence="3">
    <location>
        <begin position="65"/>
        <end position="87"/>
    </location>
</feature>
<dbReference type="SUPFAM" id="SSF63817">
    <property type="entry name" value="Sortase"/>
    <property type="match status" value="1"/>
</dbReference>
<keyword evidence="3" id="KW-0472">Membrane</keyword>
<dbReference type="Pfam" id="PF04203">
    <property type="entry name" value="Sortase"/>
    <property type="match status" value="1"/>
</dbReference>
<evidence type="ECO:0000313" key="4">
    <source>
        <dbReference type="EMBL" id="MDT0262223.1"/>
    </source>
</evidence>
<gene>
    <name evidence="4" type="ORF">RM423_12555</name>
</gene>
<dbReference type="InterPro" id="IPR005754">
    <property type="entry name" value="Sortase"/>
</dbReference>
<name>A0ABU2JD70_9ACTN</name>
<evidence type="ECO:0000313" key="5">
    <source>
        <dbReference type="Proteomes" id="UP001183176"/>
    </source>
</evidence>
<dbReference type="Proteomes" id="UP001183176">
    <property type="component" value="Unassembled WGS sequence"/>
</dbReference>
<evidence type="ECO:0000256" key="3">
    <source>
        <dbReference type="SAM" id="Phobius"/>
    </source>
</evidence>
<evidence type="ECO:0000256" key="1">
    <source>
        <dbReference type="ARBA" id="ARBA00022801"/>
    </source>
</evidence>
<dbReference type="EMBL" id="JAVREH010000015">
    <property type="protein sequence ID" value="MDT0262223.1"/>
    <property type="molecule type" value="Genomic_DNA"/>
</dbReference>
<accession>A0ABU2JD70</accession>
<keyword evidence="3" id="KW-0812">Transmembrane</keyword>
<keyword evidence="1" id="KW-0378">Hydrolase</keyword>
<evidence type="ECO:0000256" key="2">
    <source>
        <dbReference type="SAM" id="MobiDB-lite"/>
    </source>
</evidence>
<comment type="caution">
    <text evidence="4">The sequence shown here is derived from an EMBL/GenBank/DDBJ whole genome shotgun (WGS) entry which is preliminary data.</text>
</comment>